<evidence type="ECO:0000256" key="2">
    <source>
        <dbReference type="ARBA" id="ARBA00022527"/>
    </source>
</evidence>
<keyword evidence="3" id="KW-0808">Transferase</keyword>
<dbReference type="EMBL" id="JAUCMV010000005">
    <property type="protein sequence ID" value="KAK0397588.1"/>
    <property type="molecule type" value="Genomic_DNA"/>
</dbReference>
<feature type="region of interest" description="Disordered" evidence="8">
    <location>
        <begin position="518"/>
        <end position="554"/>
    </location>
</feature>
<comment type="cofactor">
    <cofactor evidence="1">
        <name>Mg(2+)</name>
        <dbReference type="ChEBI" id="CHEBI:18420"/>
    </cofactor>
</comment>
<keyword evidence="2" id="KW-0723">Serine/threonine-protein kinase</keyword>
<feature type="region of interest" description="Disordered" evidence="8">
    <location>
        <begin position="409"/>
        <end position="502"/>
    </location>
</feature>
<evidence type="ECO:0000259" key="9">
    <source>
        <dbReference type="PROSITE" id="PS50011"/>
    </source>
</evidence>
<sequence>MVISNDMDAAEQSGVIRVDEADHFSESWTPPFEHRDGVKVRKSEKFSDFYDLYECIGEGKFGKVYRCVEKATQLTLAAKTIRIKRDADRAQIENEVAIMTQMKHKCIAQIYDAFQTSSNDVILIMEIVEGGELFDRVADDSFILTELAVAMILHQLCEAIAYIHSQNIIHLDLKPENIMCISLESNQIKLIDFGLAQHFDGQSDLLFMAGTPEFAAPEVIKFEPLDFHTDMWSVGVITYILLSGQSPFLGTNVALTYNNVERGEWSFCEEFDENGISEAARDFISKLLVVDKSKRMLPNDCLQHSWIVECRKRAARSSQEKPLDTGKLRSYVRNKHFRRLVFGVLFINTVLKMMNTMQERKSANGMAYVKTMYHLAGRKNCKEEEVKPSTSQEVIHASTEISLEPEHQDGFTSVSIPNDGTPKVLESIRMEKRRPSKKASKVASEDRELPTKVKRKPDTQPIVNSAESSRIAEEQLLPKATQNSRPKTLENGAASPKKVTKKQFGSVESIVTKMVQRVDSNSSNEPKLSTVPTAAPRSQVKEASISVKTEKPKSTVHTIKEKMAKAASAMNSELSASPGKKTVDVKTPSSVKEKSVPVATNAASLKTKVTTGKQSLSVNGTRDEKKSNLLSRNIDLNTAIISHNETSSKPAGLSQGVKPSPIAVVVDKAKILVPQSTTLITKNRKSKTEKLSKSSDGSAESVSAKVTGNTSNSAKAAVPISDVVAVVQKNNNSDKPPIPRRTNPQENSESKAASSTKSKELGSVESIVFKVVEKVSQDTNALSALPKCSSKKVERSPKGSSTTLMPSTALVKESQKQPQSVSVKAEEHPRTQDALVGSNIRAIITEPKSLDIEQQQRNTVSMIPEKKTTTESRTKVTNRTIKRQTSTKKSGVEENESMEETMCKIKHTTTQQTDDGDTCKTVIGKGQFEASKRNVQKATTEADTGIVKTISGKQELHQRKAFGVLSVTEDKARKTEASGIVIDAKKTAKIEVSSGADKGNARVNRASIQVKDEVVVDKIRNNNVETTRIEALQKKELRTKKSSVGPKSKLEDSGFTSDGEPCHVKKTIRKVHRSTDNLLDADSQPKPLTKKNVTFSKELLDNRGEEVREGPNLGSGFSLMKTKSETALHKKRLSVDLAKSSNDICSSAGGKPRVSVPTTDDEYSFANLRKQLENRIEQQKSGHMWKSSTELRFTSTNSSNAKRAMNKWLSMEKNLLN</sequence>
<feature type="region of interest" description="Disordered" evidence="8">
    <location>
        <begin position="730"/>
        <end position="759"/>
    </location>
</feature>
<feature type="compositionally biased region" description="Polar residues" evidence="8">
    <location>
        <begin position="518"/>
        <end position="532"/>
    </location>
</feature>
<proteinExistence type="predicted"/>
<dbReference type="InterPro" id="IPR011009">
    <property type="entry name" value="Kinase-like_dom_sf"/>
</dbReference>
<gene>
    <name evidence="10" type="ORF">QR680_002182</name>
</gene>
<feature type="compositionally biased region" description="Polar residues" evidence="8">
    <location>
        <begin position="694"/>
        <end position="714"/>
    </location>
</feature>
<feature type="region of interest" description="Disordered" evidence="8">
    <location>
        <begin position="788"/>
        <end position="830"/>
    </location>
</feature>
<dbReference type="PANTHER" id="PTHR24342">
    <property type="entry name" value="SERINE/THREONINE-PROTEIN KINASE 17"/>
    <property type="match status" value="1"/>
</dbReference>
<evidence type="ECO:0000256" key="4">
    <source>
        <dbReference type="ARBA" id="ARBA00022741"/>
    </source>
</evidence>
<evidence type="ECO:0000256" key="7">
    <source>
        <dbReference type="PROSITE-ProRule" id="PRU10141"/>
    </source>
</evidence>
<dbReference type="Proteomes" id="UP001175271">
    <property type="component" value="Unassembled WGS sequence"/>
</dbReference>
<accession>A0AA39H3E8</accession>
<dbReference type="GO" id="GO:0043065">
    <property type="term" value="P:positive regulation of apoptotic process"/>
    <property type="evidence" value="ECO:0007669"/>
    <property type="project" value="TreeGrafter"/>
</dbReference>
<evidence type="ECO:0000256" key="3">
    <source>
        <dbReference type="ARBA" id="ARBA00022679"/>
    </source>
</evidence>
<dbReference type="InterPro" id="IPR017441">
    <property type="entry name" value="Protein_kinase_ATP_BS"/>
</dbReference>
<dbReference type="PROSITE" id="PS00108">
    <property type="entry name" value="PROTEIN_KINASE_ST"/>
    <property type="match status" value="1"/>
</dbReference>
<dbReference type="AlphaFoldDB" id="A0AA39H3E8"/>
<dbReference type="InterPro" id="IPR008271">
    <property type="entry name" value="Ser/Thr_kinase_AS"/>
</dbReference>
<keyword evidence="5" id="KW-0418">Kinase</keyword>
<feature type="region of interest" description="Disordered" evidence="8">
    <location>
        <begin position="570"/>
        <end position="589"/>
    </location>
</feature>
<dbReference type="GO" id="GO:0035556">
    <property type="term" value="P:intracellular signal transduction"/>
    <property type="evidence" value="ECO:0007669"/>
    <property type="project" value="TreeGrafter"/>
</dbReference>
<dbReference type="SUPFAM" id="SSF56112">
    <property type="entry name" value="Protein kinase-like (PK-like)"/>
    <property type="match status" value="1"/>
</dbReference>
<comment type="caution">
    <text evidence="10">The sequence shown here is derived from an EMBL/GenBank/DDBJ whole genome shotgun (WGS) entry which is preliminary data.</text>
</comment>
<keyword evidence="11" id="KW-1185">Reference proteome</keyword>
<dbReference type="InterPro" id="IPR000719">
    <property type="entry name" value="Prot_kinase_dom"/>
</dbReference>
<feature type="region of interest" description="Disordered" evidence="8">
    <location>
        <begin position="683"/>
        <end position="715"/>
    </location>
</feature>
<keyword evidence="4 7" id="KW-0547">Nucleotide-binding</keyword>
<evidence type="ECO:0000313" key="11">
    <source>
        <dbReference type="Proteomes" id="UP001175271"/>
    </source>
</evidence>
<feature type="region of interest" description="Disordered" evidence="8">
    <location>
        <begin position="867"/>
        <end position="897"/>
    </location>
</feature>
<protein>
    <recommendedName>
        <fullName evidence="9">Protein kinase domain-containing protein</fullName>
    </recommendedName>
</protein>
<evidence type="ECO:0000256" key="5">
    <source>
        <dbReference type="ARBA" id="ARBA00022777"/>
    </source>
</evidence>
<feature type="binding site" evidence="7">
    <location>
        <position position="79"/>
    </location>
    <ligand>
        <name>ATP</name>
        <dbReference type="ChEBI" id="CHEBI:30616"/>
    </ligand>
</feature>
<evidence type="ECO:0000256" key="6">
    <source>
        <dbReference type="ARBA" id="ARBA00022840"/>
    </source>
</evidence>
<dbReference type="Pfam" id="PF00069">
    <property type="entry name" value="Pkinase"/>
    <property type="match status" value="1"/>
</dbReference>
<dbReference type="GO" id="GO:0005634">
    <property type="term" value="C:nucleus"/>
    <property type="evidence" value="ECO:0007669"/>
    <property type="project" value="TreeGrafter"/>
</dbReference>
<name>A0AA39H3E8_9BILA</name>
<evidence type="ECO:0000313" key="10">
    <source>
        <dbReference type="EMBL" id="KAK0397588.1"/>
    </source>
</evidence>
<dbReference type="Gene3D" id="1.10.510.10">
    <property type="entry name" value="Transferase(Phosphotransferase) domain 1"/>
    <property type="match status" value="1"/>
</dbReference>
<organism evidence="10 11">
    <name type="scientific">Steinernema hermaphroditum</name>
    <dbReference type="NCBI Taxonomy" id="289476"/>
    <lineage>
        <taxon>Eukaryota</taxon>
        <taxon>Metazoa</taxon>
        <taxon>Ecdysozoa</taxon>
        <taxon>Nematoda</taxon>
        <taxon>Chromadorea</taxon>
        <taxon>Rhabditida</taxon>
        <taxon>Tylenchina</taxon>
        <taxon>Panagrolaimomorpha</taxon>
        <taxon>Strongyloidoidea</taxon>
        <taxon>Steinernematidae</taxon>
        <taxon>Steinernema</taxon>
    </lineage>
</organism>
<evidence type="ECO:0000256" key="8">
    <source>
        <dbReference type="SAM" id="MobiDB-lite"/>
    </source>
</evidence>
<dbReference type="PANTHER" id="PTHR24342:SF20">
    <property type="entry name" value="MYOSIN LIGHT CHAIN KINASE, SMOOTH MUSCLE"/>
    <property type="match status" value="1"/>
</dbReference>
<dbReference type="GO" id="GO:0004674">
    <property type="term" value="F:protein serine/threonine kinase activity"/>
    <property type="evidence" value="ECO:0007669"/>
    <property type="project" value="UniProtKB-KW"/>
</dbReference>
<evidence type="ECO:0000256" key="1">
    <source>
        <dbReference type="ARBA" id="ARBA00001946"/>
    </source>
</evidence>
<keyword evidence="6 7" id="KW-0067">ATP-binding</keyword>
<feature type="region of interest" description="Disordered" evidence="8">
    <location>
        <begin position="1038"/>
        <end position="1061"/>
    </location>
</feature>
<feature type="compositionally biased region" description="Basic residues" evidence="8">
    <location>
        <begin position="431"/>
        <end position="440"/>
    </location>
</feature>
<dbReference type="PROSITE" id="PS50011">
    <property type="entry name" value="PROTEIN_KINASE_DOM"/>
    <property type="match status" value="1"/>
</dbReference>
<dbReference type="PROSITE" id="PS00107">
    <property type="entry name" value="PROTEIN_KINASE_ATP"/>
    <property type="match status" value="1"/>
</dbReference>
<feature type="domain" description="Protein kinase" evidence="9">
    <location>
        <begin position="50"/>
        <end position="307"/>
    </location>
</feature>
<reference evidence="10" key="1">
    <citation type="submission" date="2023-06" db="EMBL/GenBank/DDBJ databases">
        <title>Genomic analysis of the entomopathogenic nematode Steinernema hermaphroditum.</title>
        <authorList>
            <person name="Schwarz E.M."/>
            <person name="Heppert J.K."/>
            <person name="Baniya A."/>
            <person name="Schwartz H.T."/>
            <person name="Tan C.-H."/>
            <person name="Antoshechkin I."/>
            <person name="Sternberg P.W."/>
            <person name="Goodrich-Blair H."/>
            <person name="Dillman A.R."/>
        </authorList>
    </citation>
    <scope>NUCLEOTIDE SEQUENCE</scope>
    <source>
        <strain evidence="10">PS9179</strain>
        <tissue evidence="10">Whole animal</tissue>
    </source>
</reference>
<dbReference type="GO" id="GO:0005524">
    <property type="term" value="F:ATP binding"/>
    <property type="evidence" value="ECO:0007669"/>
    <property type="project" value="UniProtKB-UniRule"/>
</dbReference>
<dbReference type="Gene3D" id="3.30.200.20">
    <property type="entry name" value="Phosphorylase Kinase, domain 1"/>
    <property type="match status" value="1"/>
</dbReference>
<dbReference type="FunFam" id="1.10.510.10:FF:000571">
    <property type="entry name" value="Maternal embryonic leucine zipper kinase"/>
    <property type="match status" value="1"/>
</dbReference>
<dbReference type="SMART" id="SM00220">
    <property type="entry name" value="S_TKc"/>
    <property type="match status" value="1"/>
</dbReference>